<dbReference type="PROSITE" id="PS50042">
    <property type="entry name" value="CNMP_BINDING_3"/>
    <property type="match status" value="3"/>
</dbReference>
<dbReference type="InterPro" id="IPR018488">
    <property type="entry name" value="cNMP-bd_CS"/>
</dbReference>
<organism evidence="9">
    <name type="scientific">Aureoumbra lagunensis</name>
    <dbReference type="NCBI Taxonomy" id="44058"/>
    <lineage>
        <taxon>Eukaryota</taxon>
        <taxon>Sar</taxon>
        <taxon>Stramenopiles</taxon>
        <taxon>Ochrophyta</taxon>
        <taxon>Pelagophyceae</taxon>
        <taxon>Pelagomonadales</taxon>
        <taxon>Aureoumbra</taxon>
    </lineage>
</organism>
<gene>
    <name evidence="9" type="ORF">ALAG00032_LOCUS5440</name>
</gene>
<feature type="region of interest" description="Disordered" evidence="6">
    <location>
        <begin position="422"/>
        <end position="465"/>
    </location>
</feature>
<evidence type="ECO:0000256" key="2">
    <source>
        <dbReference type="ARBA" id="ARBA00022679"/>
    </source>
</evidence>
<dbReference type="SMART" id="SM00100">
    <property type="entry name" value="cNMP"/>
    <property type="match status" value="3"/>
</dbReference>
<evidence type="ECO:0000256" key="3">
    <source>
        <dbReference type="ARBA" id="ARBA00022741"/>
    </source>
</evidence>
<dbReference type="GO" id="GO:0005952">
    <property type="term" value="C:cAMP-dependent protein kinase complex"/>
    <property type="evidence" value="ECO:0007669"/>
    <property type="project" value="TreeGrafter"/>
</dbReference>
<name>A0A7S3NFQ5_9STRA</name>
<evidence type="ECO:0008006" key="10">
    <source>
        <dbReference type="Google" id="ProtNLM"/>
    </source>
</evidence>
<dbReference type="InterPro" id="IPR000719">
    <property type="entry name" value="Prot_kinase_dom"/>
</dbReference>
<feature type="domain" description="Protein kinase" evidence="7">
    <location>
        <begin position="474"/>
        <end position="766"/>
    </location>
</feature>
<sequence>MIDTSNFLFTVPNINDHADDDYAKQQAADLLASYFVEDPTYEVGDVIFWQGESASTFCAIESGAIETLRDGEKLSKVSFSAGCGLDEVVLCHATTRYCTARCLARARVWRLERQTYRGVLARFAAQEHGDRLGFLNDVQMLKSFSQATLTKLASCLKERTVKKNNFVFRQGDPGDAFFICKRGRVLLLQSNQEIARCEEGDAFGERSLHSTHDEPRAATAKADEDTVLYYLEKKLFLQLLGPGVELMEIEERIRTLKSIDRLFSSLAEKHLDSIARAMTEIYCNQGDIICRKGEAGDAFYVIKKGAVQVMAPSFFPSSSSSGKSSQRIAATLSPGAFFGETALLSDDGKAKREADVYASKNDTILLKLQRADFDSLLGSLGNLKEVLQRESERRSADLRKAVHSRFSGIINTVTASRFVITSPKSSSSGSASSKANPPAEDEKSNDETDNKKKSTTPTNQQQLRGKATNLVNLRIGFKTPGIGSTGFFDSLQDIAWPAYQDNPCSLGNLFLVRSDETTCCYTLRVIRKSELLIKKHDILAERELLTHTNTGAISSQWLPSLRATASDRDFVYLLFDELPGGDLYSHLHDPGAGAHSLLGGDTKASRHFAGQALAAIEYLHARDIAHRAISPEAFLIGPDGRLVLFDLICAKPLPQGARSNTFCGVPDYMAPEVITAQGHGLAADLWALGILIFELVTRKSLFASKRRPSPADLFSRIVKPEPILARVWSVTSYYGKLVASLLKVKEEQRAGMSSAGFRELWEHKFFKSVNKEHVLDNANPPWIPLSRSTAPLLDEDAPSSLRWRSPDDISLDDYSSDFYQEEGGTDSPVVPLTYLSAF</sequence>
<dbReference type="Pfam" id="PF00069">
    <property type="entry name" value="Pkinase"/>
    <property type="match status" value="1"/>
</dbReference>
<feature type="domain" description="Cyclic nucleotide-binding" evidence="8">
    <location>
        <begin position="41"/>
        <end position="137"/>
    </location>
</feature>
<dbReference type="PANTHER" id="PTHR24353:SF143">
    <property type="entry name" value="PROTEIN KINASE DOMAIN-CONTAINING PROTEIN"/>
    <property type="match status" value="1"/>
</dbReference>
<keyword evidence="1" id="KW-0723">Serine/threonine-protein kinase</keyword>
<evidence type="ECO:0000259" key="7">
    <source>
        <dbReference type="PROSITE" id="PS50011"/>
    </source>
</evidence>
<dbReference type="PROSITE" id="PS00889">
    <property type="entry name" value="CNMP_BINDING_2"/>
    <property type="match status" value="1"/>
</dbReference>
<dbReference type="Gene3D" id="1.10.510.10">
    <property type="entry name" value="Transferase(Phosphotransferase) domain 1"/>
    <property type="match status" value="1"/>
</dbReference>
<protein>
    <recommendedName>
        <fullName evidence="10">cGMP-dependent protein kinase</fullName>
    </recommendedName>
</protein>
<keyword evidence="5" id="KW-0067">ATP-binding</keyword>
<evidence type="ECO:0000259" key="8">
    <source>
        <dbReference type="PROSITE" id="PS50042"/>
    </source>
</evidence>
<keyword evidence="4" id="KW-0418">Kinase</keyword>
<dbReference type="GO" id="GO:0046872">
    <property type="term" value="F:metal ion binding"/>
    <property type="evidence" value="ECO:0007669"/>
    <property type="project" value="UniProtKB-KW"/>
</dbReference>
<dbReference type="PROSITE" id="PS50011">
    <property type="entry name" value="PROTEIN_KINASE_DOM"/>
    <property type="match status" value="1"/>
</dbReference>
<evidence type="ECO:0000256" key="6">
    <source>
        <dbReference type="SAM" id="MobiDB-lite"/>
    </source>
</evidence>
<keyword evidence="3" id="KW-0547">Nucleotide-binding</keyword>
<evidence type="ECO:0000256" key="1">
    <source>
        <dbReference type="ARBA" id="ARBA00022527"/>
    </source>
</evidence>
<feature type="domain" description="Cyclic nucleotide-binding" evidence="8">
    <location>
        <begin position="140"/>
        <end position="248"/>
    </location>
</feature>
<proteinExistence type="predicted"/>
<feature type="domain" description="Cyclic nucleotide-binding" evidence="8">
    <location>
        <begin position="262"/>
        <end position="394"/>
    </location>
</feature>
<keyword evidence="2" id="KW-0808">Transferase</keyword>
<feature type="compositionally biased region" description="Low complexity" evidence="6">
    <location>
        <begin position="422"/>
        <end position="438"/>
    </location>
</feature>
<dbReference type="PROSITE" id="PS00888">
    <property type="entry name" value="CNMP_BINDING_1"/>
    <property type="match status" value="1"/>
</dbReference>
<dbReference type="PRINTS" id="PR00103">
    <property type="entry name" value="CAMPKINASE"/>
</dbReference>
<dbReference type="EMBL" id="HBIJ01007703">
    <property type="protein sequence ID" value="CAE0364699.1"/>
    <property type="molecule type" value="Transcribed_RNA"/>
</dbReference>
<dbReference type="InterPro" id="IPR018490">
    <property type="entry name" value="cNMP-bd_dom_sf"/>
</dbReference>
<dbReference type="PANTHER" id="PTHR24353">
    <property type="entry name" value="CYCLIC NUCLEOTIDE-DEPENDENT PROTEIN KINASE"/>
    <property type="match status" value="1"/>
</dbReference>
<dbReference type="InterPro" id="IPR014710">
    <property type="entry name" value="RmlC-like_jellyroll"/>
</dbReference>
<dbReference type="GO" id="GO:0005524">
    <property type="term" value="F:ATP binding"/>
    <property type="evidence" value="ECO:0007669"/>
    <property type="project" value="UniProtKB-KW"/>
</dbReference>
<accession>A0A7S3NFQ5</accession>
<dbReference type="SMART" id="SM00220">
    <property type="entry name" value="S_TKc"/>
    <property type="match status" value="1"/>
</dbReference>
<evidence type="ECO:0000256" key="5">
    <source>
        <dbReference type="ARBA" id="ARBA00022840"/>
    </source>
</evidence>
<dbReference type="InterPro" id="IPR000595">
    <property type="entry name" value="cNMP-bd_dom"/>
</dbReference>
<dbReference type="CDD" id="cd00038">
    <property type="entry name" value="CAP_ED"/>
    <property type="match status" value="3"/>
</dbReference>
<dbReference type="GO" id="GO:0004691">
    <property type="term" value="F:cAMP-dependent protein kinase activity"/>
    <property type="evidence" value="ECO:0007669"/>
    <property type="project" value="TreeGrafter"/>
</dbReference>
<dbReference type="SUPFAM" id="SSF56112">
    <property type="entry name" value="Protein kinase-like (PK-like)"/>
    <property type="match status" value="1"/>
</dbReference>
<dbReference type="Gene3D" id="3.30.200.20">
    <property type="entry name" value="Phosphorylase Kinase, domain 1"/>
    <property type="match status" value="1"/>
</dbReference>
<evidence type="ECO:0000313" key="9">
    <source>
        <dbReference type="EMBL" id="CAE0364699.1"/>
    </source>
</evidence>
<reference evidence="9" key="1">
    <citation type="submission" date="2021-01" db="EMBL/GenBank/DDBJ databases">
        <authorList>
            <person name="Corre E."/>
            <person name="Pelletier E."/>
            <person name="Niang G."/>
            <person name="Scheremetjew M."/>
            <person name="Finn R."/>
            <person name="Kale V."/>
            <person name="Holt S."/>
            <person name="Cochrane G."/>
            <person name="Meng A."/>
            <person name="Brown T."/>
            <person name="Cohen L."/>
        </authorList>
    </citation>
    <scope>NUCLEOTIDE SEQUENCE</scope>
    <source>
        <strain evidence="9">CCMP1510</strain>
    </source>
</reference>
<feature type="compositionally biased region" description="Basic and acidic residues" evidence="6">
    <location>
        <begin position="440"/>
        <end position="452"/>
    </location>
</feature>
<dbReference type="AlphaFoldDB" id="A0A7S3NFQ5"/>
<evidence type="ECO:0000256" key="4">
    <source>
        <dbReference type="ARBA" id="ARBA00022777"/>
    </source>
</evidence>
<dbReference type="SUPFAM" id="SSF51206">
    <property type="entry name" value="cAMP-binding domain-like"/>
    <property type="match status" value="3"/>
</dbReference>
<dbReference type="Pfam" id="PF00027">
    <property type="entry name" value="cNMP_binding"/>
    <property type="match status" value="3"/>
</dbReference>
<dbReference type="InterPro" id="IPR011009">
    <property type="entry name" value="Kinase-like_dom_sf"/>
</dbReference>
<dbReference type="Gene3D" id="2.60.120.10">
    <property type="entry name" value="Jelly Rolls"/>
    <property type="match status" value="3"/>
</dbReference>